<dbReference type="InterPro" id="IPR004007">
    <property type="entry name" value="DhaL_dom"/>
</dbReference>
<protein>
    <submittedName>
        <fullName evidence="2">DAK2 domain fusion protein YloV</fullName>
    </submittedName>
</protein>
<gene>
    <name evidence="2" type="ORF">HMPREF0072_0475</name>
</gene>
<dbReference type="PANTHER" id="PTHR33434">
    <property type="entry name" value="DEGV DOMAIN-CONTAINING PROTEIN DR_1986-RELATED"/>
    <property type="match status" value="1"/>
</dbReference>
<dbReference type="GO" id="GO:0004371">
    <property type="term" value="F:glycerone kinase activity"/>
    <property type="evidence" value="ECO:0007669"/>
    <property type="project" value="InterPro"/>
</dbReference>
<dbReference type="EMBL" id="ABYO01000018">
    <property type="protein sequence ID" value="EEI86920.1"/>
    <property type="molecule type" value="Genomic_DNA"/>
</dbReference>
<dbReference type="InterPro" id="IPR019986">
    <property type="entry name" value="YloV-like"/>
</dbReference>
<dbReference type="Pfam" id="PF13684">
    <property type="entry name" value="FakA-like_C"/>
    <property type="match status" value="1"/>
</dbReference>
<proteinExistence type="predicted"/>
<dbReference type="eggNOG" id="COG1461">
    <property type="taxonomic scope" value="Bacteria"/>
</dbReference>
<organism evidence="2 3">
    <name type="scientific">Anaerococcus lactolyticus ATCC 51172</name>
    <dbReference type="NCBI Taxonomy" id="525254"/>
    <lineage>
        <taxon>Bacteria</taxon>
        <taxon>Bacillati</taxon>
        <taxon>Bacillota</taxon>
        <taxon>Tissierellia</taxon>
        <taxon>Tissierellales</taxon>
        <taxon>Peptoniphilaceae</taxon>
        <taxon>Anaerococcus</taxon>
    </lineage>
</organism>
<evidence type="ECO:0000313" key="2">
    <source>
        <dbReference type="EMBL" id="EEI86920.1"/>
    </source>
</evidence>
<dbReference type="InterPro" id="IPR036117">
    <property type="entry name" value="DhaL_dom_sf"/>
</dbReference>
<evidence type="ECO:0000313" key="3">
    <source>
        <dbReference type="Proteomes" id="UP000005984"/>
    </source>
</evidence>
<evidence type="ECO:0000259" key="1">
    <source>
        <dbReference type="PROSITE" id="PS51480"/>
    </source>
</evidence>
<reference evidence="2 3" key="1">
    <citation type="submission" date="2008-10" db="EMBL/GenBank/DDBJ databases">
        <authorList>
            <person name="Qin X."/>
            <person name="Bachman B."/>
            <person name="Battles P."/>
            <person name="Bell A."/>
            <person name="Bess C."/>
            <person name="Bickham C."/>
            <person name="Chaboub L."/>
            <person name="Chen D."/>
            <person name="Coyle M."/>
            <person name="Deiros D.R."/>
            <person name="Dinh H."/>
            <person name="Forbes L."/>
            <person name="Fowler G."/>
            <person name="Francisco L."/>
            <person name="Fu Q."/>
            <person name="Gubbala S."/>
            <person name="Hale W."/>
            <person name="Han Y."/>
            <person name="Hemphill L."/>
            <person name="Highlander S.K."/>
            <person name="Hirani K."/>
            <person name="Hogues M."/>
            <person name="Jackson L."/>
            <person name="Jakkamsetti A."/>
            <person name="Javaid M."/>
            <person name="Jiang H."/>
            <person name="Korchina V."/>
            <person name="Kovar C."/>
            <person name="Lara F."/>
            <person name="Lee S."/>
            <person name="Mata R."/>
            <person name="Mathew T."/>
            <person name="Moen C."/>
            <person name="Morales K."/>
            <person name="Munidasa M."/>
            <person name="Nazareth L."/>
            <person name="Ngo R."/>
            <person name="Nguyen L."/>
            <person name="Okwuonu G."/>
            <person name="Ongeri F."/>
            <person name="Patil S."/>
            <person name="Petrosino J."/>
            <person name="Pham C."/>
            <person name="Pham P."/>
            <person name="Pu L.-L."/>
            <person name="Puazo M."/>
            <person name="Raj R."/>
            <person name="Reid J."/>
            <person name="Rouhana J."/>
            <person name="Saada N."/>
            <person name="Shang Y."/>
            <person name="Simmons D."/>
            <person name="Thornton R."/>
            <person name="Warren J."/>
            <person name="Weissenberger G."/>
            <person name="Zhang J."/>
            <person name="Zhang L."/>
            <person name="Zhou C."/>
            <person name="Zhu D."/>
            <person name="Muzny D."/>
            <person name="Worley K."/>
            <person name="Gibbs R."/>
        </authorList>
    </citation>
    <scope>NUCLEOTIDE SEQUENCE [LARGE SCALE GENOMIC DNA]</scope>
    <source>
        <strain evidence="2 3">ATCC 51172</strain>
    </source>
</reference>
<keyword evidence="3" id="KW-1185">Reference proteome</keyword>
<accession>C2BDQ5</accession>
<sequence length="532" mass="59274">MFKESIDRRSMKVIDASKLQQMVIGAYKYLEENKSLVDELNVFPVPDGDTGTNMNMTMKSGVDKVNQTSGLSVEEIAKALSQGTLMGARGNSGVILSQLVRGMSKTLKGKDEIGALEIRDIFKNATKTAYKAVMQPTEGTILTVARKMSEKAEEAFDENKNLDDYLVEIITEGQIALDNTPKQLPVLKEAGVVDSGGQGLMFLLRGALNALNGDIDRDIDLSSSESVEEGSYKIYFELLIKENDFKKISDSIDSLSTNFDYEYKDGHLKAEARSEYPQQIISKILVDGILVKLEVENTKPDIENAVKEPEKLKKYGFIAVSRGEGFDDILKSMNIDKIISGGQTMNPSTEDIYKNIEEVAAENIIIFPNNKNIIMASKQACQLTDKNAMVLETRSIPETFTAMLEFDEDEDLEENIENMADAISDMHTVEVSISIRDTSVNNIEIKKDDYIGILDGKIVATTSNIEETTREAIKIAIDKDDDISLVTLYYGEEADKRKAKELVKKLSKDYKDIDIELVYGGQPVYYYQATLE</sequence>
<dbReference type="Gene3D" id="1.25.40.340">
    <property type="match status" value="1"/>
</dbReference>
<dbReference type="Proteomes" id="UP000005984">
    <property type="component" value="Unassembled WGS sequence"/>
</dbReference>
<dbReference type="PROSITE" id="PS51480">
    <property type="entry name" value="DHAL"/>
    <property type="match status" value="1"/>
</dbReference>
<dbReference type="AlphaFoldDB" id="C2BDQ5"/>
<dbReference type="GO" id="GO:0006071">
    <property type="term" value="P:glycerol metabolic process"/>
    <property type="evidence" value="ECO:0007669"/>
    <property type="project" value="InterPro"/>
</dbReference>
<dbReference type="SMART" id="SM01120">
    <property type="entry name" value="Dak2"/>
    <property type="match status" value="1"/>
</dbReference>
<dbReference type="STRING" id="525254.HMPREF0072_0475"/>
<feature type="domain" description="DhaL" evidence="1">
    <location>
        <begin position="17"/>
        <end position="209"/>
    </location>
</feature>
<dbReference type="HOGENOM" id="CLU_017496_1_0_9"/>
<dbReference type="InterPro" id="IPR033470">
    <property type="entry name" value="FakA-like_C"/>
</dbReference>
<name>C2BDQ5_9FIRM</name>
<dbReference type="PANTHER" id="PTHR33434:SF4">
    <property type="entry name" value="PHOSPHATASE PROTEIN"/>
    <property type="match status" value="1"/>
</dbReference>
<comment type="caution">
    <text evidence="2">The sequence shown here is derived from an EMBL/GenBank/DDBJ whole genome shotgun (WGS) entry which is preliminary data.</text>
</comment>
<dbReference type="Pfam" id="PF02734">
    <property type="entry name" value="Dak2"/>
    <property type="match status" value="1"/>
</dbReference>
<dbReference type="InterPro" id="IPR050270">
    <property type="entry name" value="DegV_domain_contain"/>
</dbReference>
<dbReference type="SMART" id="SM01121">
    <property type="entry name" value="Dak1_2"/>
    <property type="match status" value="1"/>
</dbReference>
<dbReference type="NCBIfam" id="TIGR03599">
    <property type="entry name" value="YloV"/>
    <property type="match status" value="1"/>
</dbReference>
<dbReference type="SUPFAM" id="SSF101473">
    <property type="entry name" value="DhaL-like"/>
    <property type="match status" value="1"/>
</dbReference>